<dbReference type="GO" id="GO:0046912">
    <property type="term" value="F:acyltransferase activity, acyl groups converted into alkyl on transfer"/>
    <property type="evidence" value="ECO:0007669"/>
    <property type="project" value="InterPro"/>
</dbReference>
<dbReference type="PANTHER" id="PTHR42871">
    <property type="entry name" value="CITRATE SYNTHASE"/>
    <property type="match status" value="1"/>
</dbReference>
<accession>A0A813H0E0</accession>
<dbReference type="OrthoDB" id="435022at2759"/>
<evidence type="ECO:0000313" key="1">
    <source>
        <dbReference type="EMBL" id="CAE8631137.1"/>
    </source>
</evidence>
<protein>
    <recommendedName>
        <fullName evidence="3">Citrate synthase</fullName>
    </recommendedName>
</protein>
<dbReference type="Proteomes" id="UP000654075">
    <property type="component" value="Unassembled WGS sequence"/>
</dbReference>
<dbReference type="AlphaFoldDB" id="A0A813H0E0"/>
<name>A0A813H0E0_POLGL</name>
<dbReference type="PANTHER" id="PTHR42871:SF1">
    <property type="entry name" value="CITRATE SYNTHASE"/>
    <property type="match status" value="1"/>
</dbReference>
<dbReference type="InterPro" id="IPR036969">
    <property type="entry name" value="Citrate_synthase_sf"/>
</dbReference>
<evidence type="ECO:0000313" key="2">
    <source>
        <dbReference type="Proteomes" id="UP000654075"/>
    </source>
</evidence>
<gene>
    <name evidence="1" type="ORF">PGLA1383_LOCUS47273</name>
</gene>
<evidence type="ECO:0008006" key="3">
    <source>
        <dbReference type="Google" id="ProtNLM"/>
    </source>
</evidence>
<organism evidence="1 2">
    <name type="scientific">Polarella glacialis</name>
    <name type="common">Dinoflagellate</name>
    <dbReference type="NCBI Taxonomy" id="89957"/>
    <lineage>
        <taxon>Eukaryota</taxon>
        <taxon>Sar</taxon>
        <taxon>Alveolata</taxon>
        <taxon>Dinophyceae</taxon>
        <taxon>Suessiales</taxon>
        <taxon>Suessiaceae</taxon>
        <taxon>Polarella</taxon>
    </lineage>
</organism>
<sequence>MATAAASDNSEVATLTFADGRAHQIKIVKPTFGDDVFLDIRDLHAKTGCFTFDPGFTSTGACMSAITFIDGPKAESGVFSHCKQNKELQKFIQKVMFQTTQNRKITNPVRASACTGATQSRNSWKALAHWRLPTCSWLVSCPTPSSYLIAVSVIVDLFIY</sequence>
<dbReference type="SUPFAM" id="SSF48256">
    <property type="entry name" value="Citrate synthase"/>
    <property type="match status" value="1"/>
</dbReference>
<keyword evidence="2" id="KW-1185">Reference proteome</keyword>
<dbReference type="EMBL" id="CAJNNV010030048">
    <property type="protein sequence ID" value="CAE8631137.1"/>
    <property type="molecule type" value="Genomic_DNA"/>
</dbReference>
<proteinExistence type="predicted"/>
<comment type="caution">
    <text evidence="1">The sequence shown here is derived from an EMBL/GenBank/DDBJ whole genome shotgun (WGS) entry which is preliminary data.</text>
</comment>
<dbReference type="Gene3D" id="2.20.28.60">
    <property type="match status" value="1"/>
</dbReference>
<reference evidence="1" key="1">
    <citation type="submission" date="2021-02" db="EMBL/GenBank/DDBJ databases">
        <authorList>
            <person name="Dougan E. K."/>
            <person name="Rhodes N."/>
            <person name="Thang M."/>
            <person name="Chan C."/>
        </authorList>
    </citation>
    <scope>NUCLEOTIDE SEQUENCE</scope>
</reference>